<organism evidence="5">
    <name type="scientific">Enterobius vermicularis</name>
    <name type="common">Human pinworm</name>
    <dbReference type="NCBI Taxonomy" id="51028"/>
    <lineage>
        <taxon>Eukaryota</taxon>
        <taxon>Metazoa</taxon>
        <taxon>Ecdysozoa</taxon>
        <taxon>Nematoda</taxon>
        <taxon>Chromadorea</taxon>
        <taxon>Rhabditida</taxon>
        <taxon>Spirurina</taxon>
        <taxon>Oxyuridomorpha</taxon>
        <taxon>Oxyuroidea</taxon>
        <taxon>Oxyuridae</taxon>
        <taxon>Enterobius</taxon>
    </lineage>
</organism>
<sequence>MTDEGVTTTRRRVLSDEELKKFVFQLNDEDRRTLLARFSKCGREKFFTQSLPLAIAVPGALYIFREPISKALNMRQFKISFYLLTAAAVAGIANFRALRGECKQRSLAEIETLIEKYNYSPGSTPSYADLRLHNRNAATGTPAYSAEPSPNYQFANSPVGGMSYDELRQQNRGLEPRASLAQRDKQLQDYGGRPESIENMVNQPPMPEARSHEGSYVPVGSNHVPKKFLGGSSSFQDDAPPLMSGTPVGNTKTSYGDEGFS</sequence>
<evidence type="ECO:0000313" key="5">
    <source>
        <dbReference type="WBParaSite" id="EVEC_0000667601-mRNA-1"/>
    </source>
</evidence>
<accession>A0A0N4V8H3</accession>
<reference evidence="3 4" key="2">
    <citation type="submission" date="2018-10" db="EMBL/GenBank/DDBJ databases">
        <authorList>
            <consortium name="Pathogen Informatics"/>
        </authorList>
    </citation>
    <scope>NUCLEOTIDE SEQUENCE [LARGE SCALE GENOMIC DNA]</scope>
</reference>
<feature type="transmembrane region" description="Helical" evidence="2">
    <location>
        <begin position="79"/>
        <end position="98"/>
    </location>
</feature>
<keyword evidence="2" id="KW-1133">Transmembrane helix</keyword>
<proteinExistence type="predicted"/>
<reference evidence="5" key="1">
    <citation type="submission" date="2017-02" db="UniProtKB">
        <authorList>
            <consortium name="WormBaseParasite"/>
        </authorList>
    </citation>
    <scope>IDENTIFICATION</scope>
</reference>
<dbReference type="WBParaSite" id="EVEC_0000667601-mRNA-1">
    <property type="protein sequence ID" value="EVEC_0000667601-mRNA-1"/>
    <property type="gene ID" value="EVEC_0000667601"/>
</dbReference>
<keyword evidence="4" id="KW-1185">Reference proteome</keyword>
<evidence type="ECO:0000313" key="3">
    <source>
        <dbReference type="EMBL" id="VDD91473.1"/>
    </source>
</evidence>
<name>A0A0N4V8H3_ENTVE</name>
<feature type="region of interest" description="Disordered" evidence="1">
    <location>
        <begin position="175"/>
        <end position="261"/>
    </location>
</feature>
<dbReference type="STRING" id="51028.A0A0N4V8H3"/>
<evidence type="ECO:0000313" key="4">
    <source>
        <dbReference type="Proteomes" id="UP000274131"/>
    </source>
</evidence>
<evidence type="ECO:0000256" key="1">
    <source>
        <dbReference type="SAM" id="MobiDB-lite"/>
    </source>
</evidence>
<gene>
    <name evidence="3" type="ORF">EVEC_LOCUS6224</name>
</gene>
<keyword evidence="2" id="KW-0812">Transmembrane</keyword>
<dbReference type="OrthoDB" id="5826067at2759"/>
<dbReference type="EMBL" id="UXUI01008425">
    <property type="protein sequence ID" value="VDD91473.1"/>
    <property type="molecule type" value="Genomic_DNA"/>
</dbReference>
<feature type="transmembrane region" description="Helical" evidence="2">
    <location>
        <begin position="46"/>
        <end position="64"/>
    </location>
</feature>
<evidence type="ECO:0000256" key="2">
    <source>
        <dbReference type="SAM" id="Phobius"/>
    </source>
</evidence>
<dbReference type="AlphaFoldDB" id="A0A0N4V8H3"/>
<dbReference type="Proteomes" id="UP000274131">
    <property type="component" value="Unassembled WGS sequence"/>
</dbReference>
<protein>
    <submittedName>
        <fullName evidence="5">OCIA domain-containing protein</fullName>
    </submittedName>
</protein>
<keyword evidence="2" id="KW-0472">Membrane</keyword>